<organism evidence="1">
    <name type="scientific">Cellulosimicrobium sp. ES-005</name>
    <dbReference type="NCBI Taxonomy" id="3163031"/>
    <lineage>
        <taxon>Bacteria</taxon>
        <taxon>Bacillati</taxon>
        <taxon>Actinomycetota</taxon>
        <taxon>Actinomycetes</taxon>
        <taxon>Micrococcales</taxon>
        <taxon>Promicromonosporaceae</taxon>
        <taxon>Cellulosimicrobium</taxon>
    </lineage>
</organism>
<proteinExistence type="predicted"/>
<evidence type="ECO:0000313" key="1">
    <source>
        <dbReference type="EMBL" id="XCH28275.1"/>
    </source>
</evidence>
<reference evidence="1" key="1">
    <citation type="submission" date="2024-06" db="EMBL/GenBank/DDBJ databases">
        <title>Complete genome sequence of the cellulolytic actinobacterium, Cellulosimicrobium ES-005.</title>
        <authorList>
            <person name="Matthews C.T."/>
            <person name="Underwood K.D."/>
            <person name="Ghanchi K.M."/>
            <person name="Fields S.D."/>
            <person name="Gardner S.G."/>
        </authorList>
    </citation>
    <scope>NUCLEOTIDE SEQUENCE</scope>
    <source>
        <strain evidence="1">ES-005</strain>
    </source>
</reference>
<dbReference type="RefSeq" id="WP_353706855.1">
    <property type="nucleotide sequence ID" value="NZ_CP159290.1"/>
</dbReference>
<protein>
    <submittedName>
        <fullName evidence="1">Uncharacterized protein</fullName>
    </submittedName>
</protein>
<sequence length="78" mass="8672">MTADLPTYTETWPLLTSADRRRLDELDAAQREILERLLAVPADEVDAPLFAELQVERLRVYRTVVSHAGGRSSPPPAG</sequence>
<gene>
    <name evidence="1" type="ORF">ABRQ22_11725</name>
</gene>
<dbReference type="AlphaFoldDB" id="A0AAU8FW21"/>
<accession>A0AAU8FW21</accession>
<dbReference type="EMBL" id="CP159290">
    <property type="protein sequence ID" value="XCH28275.1"/>
    <property type="molecule type" value="Genomic_DNA"/>
</dbReference>
<name>A0AAU8FW21_9MICO</name>